<feature type="compositionally biased region" description="Acidic residues" evidence="2">
    <location>
        <begin position="121"/>
        <end position="136"/>
    </location>
</feature>
<sequence>MRFGATWSGSQGRTTYMDTVEELRMQIHGLTQELHQKVQQNEENEERVQQLLTHAELKMNATVEQAREDLVREREEPLREREEYQKMREEMAAYYANMRATASGVGSTIVTVLAAQPDGDGAQDEEEDDADDYQDP</sequence>
<keyword evidence="1" id="KW-0175">Coiled coil</keyword>
<evidence type="ECO:0000313" key="3">
    <source>
        <dbReference type="EMBL" id="MED6160217.1"/>
    </source>
</evidence>
<name>A0ABU6UG05_9FABA</name>
<proteinExistence type="predicted"/>
<dbReference type="Proteomes" id="UP001341840">
    <property type="component" value="Unassembled WGS sequence"/>
</dbReference>
<keyword evidence="4" id="KW-1185">Reference proteome</keyword>
<feature type="region of interest" description="Disordered" evidence="2">
    <location>
        <begin position="114"/>
        <end position="136"/>
    </location>
</feature>
<gene>
    <name evidence="3" type="ORF">PIB30_049257</name>
</gene>
<dbReference type="EMBL" id="JASCZI010121158">
    <property type="protein sequence ID" value="MED6160217.1"/>
    <property type="molecule type" value="Genomic_DNA"/>
</dbReference>
<evidence type="ECO:0000313" key="4">
    <source>
        <dbReference type="Proteomes" id="UP001341840"/>
    </source>
</evidence>
<protein>
    <submittedName>
        <fullName evidence="3">Uncharacterized protein</fullName>
    </submittedName>
</protein>
<accession>A0ABU6UG05</accession>
<evidence type="ECO:0000256" key="2">
    <source>
        <dbReference type="SAM" id="MobiDB-lite"/>
    </source>
</evidence>
<organism evidence="3 4">
    <name type="scientific">Stylosanthes scabra</name>
    <dbReference type="NCBI Taxonomy" id="79078"/>
    <lineage>
        <taxon>Eukaryota</taxon>
        <taxon>Viridiplantae</taxon>
        <taxon>Streptophyta</taxon>
        <taxon>Embryophyta</taxon>
        <taxon>Tracheophyta</taxon>
        <taxon>Spermatophyta</taxon>
        <taxon>Magnoliopsida</taxon>
        <taxon>eudicotyledons</taxon>
        <taxon>Gunneridae</taxon>
        <taxon>Pentapetalae</taxon>
        <taxon>rosids</taxon>
        <taxon>fabids</taxon>
        <taxon>Fabales</taxon>
        <taxon>Fabaceae</taxon>
        <taxon>Papilionoideae</taxon>
        <taxon>50 kb inversion clade</taxon>
        <taxon>dalbergioids sensu lato</taxon>
        <taxon>Dalbergieae</taxon>
        <taxon>Pterocarpus clade</taxon>
        <taxon>Stylosanthes</taxon>
    </lineage>
</organism>
<evidence type="ECO:0000256" key="1">
    <source>
        <dbReference type="SAM" id="Coils"/>
    </source>
</evidence>
<comment type="caution">
    <text evidence="3">The sequence shown here is derived from an EMBL/GenBank/DDBJ whole genome shotgun (WGS) entry which is preliminary data.</text>
</comment>
<reference evidence="3 4" key="1">
    <citation type="journal article" date="2023" name="Plants (Basel)">
        <title>Bridging the Gap: Combining Genomics and Transcriptomics Approaches to Understand Stylosanthes scabra, an Orphan Legume from the Brazilian Caatinga.</title>
        <authorList>
            <person name="Ferreira-Neto J.R.C."/>
            <person name="da Silva M.D."/>
            <person name="Binneck E."/>
            <person name="de Melo N.F."/>
            <person name="da Silva R.H."/>
            <person name="de Melo A.L.T.M."/>
            <person name="Pandolfi V."/>
            <person name="Bustamante F.O."/>
            <person name="Brasileiro-Vidal A.C."/>
            <person name="Benko-Iseppon A.M."/>
        </authorList>
    </citation>
    <scope>NUCLEOTIDE SEQUENCE [LARGE SCALE GENOMIC DNA]</scope>
    <source>
        <tissue evidence="3">Leaves</tissue>
    </source>
</reference>
<feature type="coiled-coil region" evidence="1">
    <location>
        <begin position="20"/>
        <end position="47"/>
    </location>
</feature>